<name>A0ABU7RQE1_9ACTN</name>
<sequence length="988" mass="102756">MPGSNRMPRISRLTTIRITAGHHHTANRHAGRGHRRPAAHPATARRSRTIRGTVAAVTAALLGWGGGAVLQPSPAAAHPIDPAAFQQVELAKGLAETGEPMTLAVLPDRSVLHTARNGTLRRTDAGGTTSVIGTLAVYTHDEEGLQGVAADPNFATNRYVYLYYAPPLSTPGGDAPATGSSGTWAAWQGVNRLSRFTLNPDWSLNAGSERVILDVPADRGMCCHVGGDLDFDAAGNLYLSTGDDTNPFDSAGYAPIDERTERNPAYDAQRSSGNTNDLRGKILRIKVNADGTYSVPAGNLFAPGTPNTRPEIYAMGFRNPFRMSVDKATGVVYVGDYGPDAGSTDPNRGPSGQVEFDRVPSPGNYGWPYCTGTNTAAETYNEWNFATNSTGPKYNCTSGPTNNSFRNTGQSTLPPARPAWIRYAGDAGSPPEFGNGSESPMGGPVYRYDPANPSTVKFPADFDGLYFAGEFGRRWIRAVHVNADGSAGTIDTFPWRGTQVMDMAFGPDGALYVLDYGAGFGNGDANSALYRVEYIGGGNRAPVARAGADRTSGPAPLTVAFSSAGSSDPDGGALTYAWAFGDGTTSTAANPTKTYGTNGTYTATLTVRDPQGATGTSSVQITVGNTAPTVTILAPADGQPFSYGDTVPFQITVTDPEDGTIDCGRVKMTYLLGHDSHAHEITERSGCSGTITVPVDGEHDAAANVFGVWDAEYTDNGGATTHKQHVTQPRHRQAEHFDAQSGVLTFAKTSAEGGRTVGEISHGDWISFTPYALSGVTSFTARVSSAGAGGTLSLRAGSPTGTLLGSATVPVTGSWDTFATVSGTVANTPTGTTTLYLVFTGGSGALYDLDSFTLGAGTPPPTGRIEAESYTSQSGTQTVADPNAHGGNRVGYIDNGDWLAYNTTNPTGKTTFTARVASGGTGGTIQIRTESPTGPLLGTATVPNTGGYGTYANITTTLTNGTGPLHLVFTGTGTGGLFDIDSFTLTGG</sequence>
<protein>
    <submittedName>
        <fullName evidence="5">Carbohydrate-binding protein</fullName>
    </submittedName>
</protein>
<dbReference type="Gene3D" id="2.60.120.260">
    <property type="entry name" value="Galactose-binding domain-like"/>
    <property type="match status" value="2"/>
</dbReference>
<dbReference type="CDD" id="cd00146">
    <property type="entry name" value="PKD"/>
    <property type="match status" value="1"/>
</dbReference>
<dbReference type="InterPro" id="IPR013783">
    <property type="entry name" value="Ig-like_fold"/>
</dbReference>
<dbReference type="PANTHER" id="PTHR19328:SF75">
    <property type="entry name" value="ALDOSE SUGAR DEHYDROGENASE YLII"/>
    <property type="match status" value="1"/>
</dbReference>
<organism evidence="5 6">
    <name type="scientific">Plantactinospora sonchi</name>
    <dbReference type="NCBI Taxonomy" id="1544735"/>
    <lineage>
        <taxon>Bacteria</taxon>
        <taxon>Bacillati</taxon>
        <taxon>Actinomycetota</taxon>
        <taxon>Actinomycetes</taxon>
        <taxon>Micromonosporales</taxon>
        <taxon>Micromonosporaceae</taxon>
        <taxon>Plantactinospora</taxon>
    </lineage>
</organism>
<dbReference type="Gene3D" id="2.120.10.30">
    <property type="entry name" value="TolB, C-terminal domain"/>
    <property type="match status" value="1"/>
</dbReference>
<feature type="domain" description="CBM6" evidence="4">
    <location>
        <begin position="863"/>
        <end position="986"/>
    </location>
</feature>
<dbReference type="InterPro" id="IPR035986">
    <property type="entry name" value="PKD_dom_sf"/>
</dbReference>
<dbReference type="Proteomes" id="UP001332243">
    <property type="component" value="Unassembled WGS sequence"/>
</dbReference>
<dbReference type="InterPro" id="IPR000601">
    <property type="entry name" value="PKD_dom"/>
</dbReference>
<dbReference type="Gene3D" id="2.60.40.10">
    <property type="entry name" value="Immunoglobulins"/>
    <property type="match status" value="1"/>
</dbReference>
<dbReference type="Pfam" id="PF07995">
    <property type="entry name" value="GSDH"/>
    <property type="match status" value="1"/>
</dbReference>
<dbReference type="SUPFAM" id="SSF50952">
    <property type="entry name" value="Soluble quinoprotein glucose dehydrogenase"/>
    <property type="match status" value="1"/>
</dbReference>
<dbReference type="PANTHER" id="PTHR19328">
    <property type="entry name" value="HEDGEHOG-INTERACTING PROTEIN"/>
    <property type="match status" value="1"/>
</dbReference>
<reference evidence="5 6" key="1">
    <citation type="submission" date="2024-01" db="EMBL/GenBank/DDBJ databases">
        <title>Genome insights into Plantactinospora sonchi sp. nov.</title>
        <authorList>
            <person name="Wang L."/>
        </authorList>
    </citation>
    <scope>NUCLEOTIDE SEQUENCE [LARGE SCALE GENOMIC DNA]</scope>
    <source>
        <strain evidence="5 6">NEAU-QY2</strain>
    </source>
</reference>
<evidence type="ECO:0000256" key="1">
    <source>
        <dbReference type="ARBA" id="ARBA00022729"/>
    </source>
</evidence>
<dbReference type="PROSITE" id="PS50093">
    <property type="entry name" value="PKD"/>
    <property type="match status" value="1"/>
</dbReference>
<dbReference type="InterPro" id="IPR022409">
    <property type="entry name" value="PKD/Chitinase_dom"/>
</dbReference>
<dbReference type="CDD" id="cd04084">
    <property type="entry name" value="CBM6_xylanase-like"/>
    <property type="match status" value="2"/>
</dbReference>
<feature type="domain" description="PKD" evidence="3">
    <location>
        <begin position="542"/>
        <end position="623"/>
    </location>
</feature>
<evidence type="ECO:0000256" key="2">
    <source>
        <dbReference type="SAM" id="MobiDB-lite"/>
    </source>
</evidence>
<dbReference type="InterPro" id="IPR011041">
    <property type="entry name" value="Quinoprot_gluc/sorb_DH_b-prop"/>
</dbReference>
<dbReference type="SMART" id="SM00606">
    <property type="entry name" value="CBD_IV"/>
    <property type="match status" value="2"/>
</dbReference>
<feature type="domain" description="CBM6" evidence="4">
    <location>
        <begin position="730"/>
        <end position="855"/>
    </location>
</feature>
<dbReference type="Pfam" id="PF03422">
    <property type="entry name" value="CBM_6"/>
    <property type="match status" value="2"/>
</dbReference>
<feature type="region of interest" description="Disordered" evidence="2">
    <location>
        <begin position="340"/>
        <end position="360"/>
    </location>
</feature>
<gene>
    <name evidence="5" type="ORF">V1633_09395</name>
</gene>
<comment type="caution">
    <text evidence="5">The sequence shown here is derived from an EMBL/GenBank/DDBJ whole genome shotgun (WGS) entry which is preliminary data.</text>
</comment>
<evidence type="ECO:0000259" key="4">
    <source>
        <dbReference type="PROSITE" id="PS51175"/>
    </source>
</evidence>
<feature type="region of interest" description="Disordered" evidence="2">
    <location>
        <begin position="22"/>
        <end position="48"/>
    </location>
</feature>
<dbReference type="RefSeq" id="WP_331213832.1">
    <property type="nucleotide sequence ID" value="NZ_JAZGQK010000007.1"/>
</dbReference>
<feature type="non-terminal residue" evidence="5">
    <location>
        <position position="988"/>
    </location>
</feature>
<dbReference type="InterPro" id="IPR005084">
    <property type="entry name" value="CBM6"/>
</dbReference>
<dbReference type="PROSITE" id="PS51175">
    <property type="entry name" value="CBM6"/>
    <property type="match status" value="2"/>
</dbReference>
<dbReference type="SUPFAM" id="SSF49785">
    <property type="entry name" value="Galactose-binding domain-like"/>
    <property type="match status" value="2"/>
</dbReference>
<proteinExistence type="predicted"/>
<accession>A0ABU7RQE1</accession>
<dbReference type="SUPFAM" id="SSF49299">
    <property type="entry name" value="PKD domain"/>
    <property type="match status" value="1"/>
</dbReference>
<dbReference type="InterPro" id="IPR006584">
    <property type="entry name" value="Cellulose-bd_IV"/>
</dbReference>
<evidence type="ECO:0000259" key="3">
    <source>
        <dbReference type="PROSITE" id="PS50093"/>
    </source>
</evidence>
<keyword evidence="6" id="KW-1185">Reference proteome</keyword>
<dbReference type="InterPro" id="IPR008979">
    <property type="entry name" value="Galactose-bd-like_sf"/>
</dbReference>
<evidence type="ECO:0000313" key="5">
    <source>
        <dbReference type="EMBL" id="MEE6258700.1"/>
    </source>
</evidence>
<dbReference type="EMBL" id="JAZGQK010000007">
    <property type="protein sequence ID" value="MEE6258700.1"/>
    <property type="molecule type" value="Genomic_DNA"/>
</dbReference>
<dbReference type="Pfam" id="PF18911">
    <property type="entry name" value="PKD_4"/>
    <property type="match status" value="1"/>
</dbReference>
<dbReference type="InterPro" id="IPR012938">
    <property type="entry name" value="Glc/Sorbosone_DH"/>
</dbReference>
<evidence type="ECO:0000313" key="6">
    <source>
        <dbReference type="Proteomes" id="UP001332243"/>
    </source>
</evidence>
<dbReference type="SMART" id="SM00089">
    <property type="entry name" value="PKD"/>
    <property type="match status" value="1"/>
</dbReference>
<dbReference type="InterPro" id="IPR011042">
    <property type="entry name" value="6-blade_b-propeller_TolB-like"/>
</dbReference>
<keyword evidence="1" id="KW-0732">Signal</keyword>